<keyword evidence="2" id="KW-1185">Reference proteome</keyword>
<organism evidence="3">
    <name type="scientific">Mesocestoides corti</name>
    <name type="common">Flatworm</name>
    <dbReference type="NCBI Taxonomy" id="53468"/>
    <lineage>
        <taxon>Eukaryota</taxon>
        <taxon>Metazoa</taxon>
        <taxon>Spiralia</taxon>
        <taxon>Lophotrochozoa</taxon>
        <taxon>Platyhelminthes</taxon>
        <taxon>Cestoda</taxon>
        <taxon>Eucestoda</taxon>
        <taxon>Cyclophyllidea</taxon>
        <taxon>Mesocestoididae</taxon>
        <taxon>Mesocestoides</taxon>
    </lineage>
</organism>
<reference evidence="3" key="1">
    <citation type="submission" date="2017-02" db="UniProtKB">
        <authorList>
            <consortium name="WormBaseParasite"/>
        </authorList>
    </citation>
    <scope>IDENTIFICATION</scope>
</reference>
<proteinExistence type="predicted"/>
<gene>
    <name evidence="1" type="ORF">MCOS_LOCUS10579</name>
</gene>
<dbReference type="EMBL" id="UXSR01006676">
    <property type="protein sequence ID" value="VDD84576.1"/>
    <property type="molecule type" value="Genomic_DNA"/>
</dbReference>
<evidence type="ECO:0000313" key="2">
    <source>
        <dbReference type="Proteomes" id="UP000267029"/>
    </source>
</evidence>
<name>A0A0R3URS3_MESCO</name>
<protein>
    <submittedName>
        <fullName evidence="3">Secreted protein</fullName>
    </submittedName>
</protein>
<dbReference type="AlphaFoldDB" id="A0A0R3URS3"/>
<reference evidence="1 2" key="2">
    <citation type="submission" date="2018-10" db="EMBL/GenBank/DDBJ databases">
        <authorList>
            <consortium name="Pathogen Informatics"/>
        </authorList>
    </citation>
    <scope>NUCLEOTIDE SEQUENCE [LARGE SCALE GENOMIC DNA]</scope>
</reference>
<evidence type="ECO:0000313" key="3">
    <source>
        <dbReference type="WBParaSite" id="MCOS_0001057801-mRNA-1"/>
    </source>
</evidence>
<dbReference type="Proteomes" id="UP000267029">
    <property type="component" value="Unassembled WGS sequence"/>
</dbReference>
<accession>A0A0R3URS3</accession>
<evidence type="ECO:0000313" key="1">
    <source>
        <dbReference type="EMBL" id="VDD84576.1"/>
    </source>
</evidence>
<sequence length="87" mass="9893">MQTAWPPPTSVRSPPPCPPSLPCFHHHSAPRVSSRKTRSHFLPVTTVGQMCQRHTSQHHLFHPASSPHMPRILFLPSVERFLCVSQR</sequence>
<dbReference type="WBParaSite" id="MCOS_0001057801-mRNA-1">
    <property type="protein sequence ID" value="MCOS_0001057801-mRNA-1"/>
    <property type="gene ID" value="MCOS_0001057801"/>
</dbReference>